<keyword evidence="1" id="KW-1133">Transmembrane helix</keyword>
<dbReference type="RefSeq" id="WP_115570331.1">
    <property type="nucleotide sequence ID" value="NZ_NXLT01000001.1"/>
</dbReference>
<evidence type="ECO:0000313" key="2">
    <source>
        <dbReference type="EMBL" id="RDU68375.1"/>
    </source>
</evidence>
<gene>
    <name evidence="2" type="ORF">CQA54_00760</name>
</gene>
<dbReference type="EMBL" id="NXLT01000001">
    <property type="protein sequence ID" value="RDU68375.1"/>
    <property type="molecule type" value="Genomic_DNA"/>
</dbReference>
<evidence type="ECO:0000256" key="1">
    <source>
        <dbReference type="SAM" id="Phobius"/>
    </source>
</evidence>
<dbReference type="Proteomes" id="UP000256514">
    <property type="component" value="Unassembled WGS sequence"/>
</dbReference>
<comment type="caution">
    <text evidence="2">The sequence shown here is derived from an EMBL/GenBank/DDBJ whole genome shotgun (WGS) entry which is preliminary data.</text>
</comment>
<keyword evidence="3" id="KW-1185">Reference proteome</keyword>
<organism evidence="2 3">
    <name type="scientific">Helicobacter equorum</name>
    <dbReference type="NCBI Taxonomy" id="361872"/>
    <lineage>
        <taxon>Bacteria</taxon>
        <taxon>Pseudomonadati</taxon>
        <taxon>Campylobacterota</taxon>
        <taxon>Epsilonproteobacteria</taxon>
        <taxon>Campylobacterales</taxon>
        <taxon>Helicobacteraceae</taxon>
        <taxon>Helicobacter</taxon>
    </lineage>
</organism>
<accession>A0A3D8ITZ2</accession>
<sequence length="118" mass="13336">MHELADIFEPITPWAMPLIVVGVCAMVACIICAYVILHKRQNPIIQQLKSLDTQDSKTFAKEFSALVAKAKAKEILNRRALTQIQEFLPNLNTYKFSKNPPPLDLALLAQYQHICESL</sequence>
<name>A0A3D8ITZ2_9HELI</name>
<protein>
    <recommendedName>
        <fullName evidence="4">DUF4381 domain-containing protein</fullName>
    </recommendedName>
</protein>
<dbReference type="OrthoDB" id="5327515at2"/>
<feature type="transmembrane region" description="Helical" evidence="1">
    <location>
        <begin position="14"/>
        <end position="37"/>
    </location>
</feature>
<proteinExistence type="predicted"/>
<dbReference type="AlphaFoldDB" id="A0A3D8ITZ2"/>
<reference evidence="2 3" key="1">
    <citation type="submission" date="2018-04" db="EMBL/GenBank/DDBJ databases">
        <title>Novel Campyloabacter and Helicobacter Species and Strains.</title>
        <authorList>
            <person name="Mannion A.J."/>
            <person name="Shen Z."/>
            <person name="Fox J.G."/>
        </authorList>
    </citation>
    <scope>NUCLEOTIDE SEQUENCE [LARGE SCALE GENOMIC DNA]</scope>
    <source>
        <strain evidence="2 3">MIT 12-6600</strain>
    </source>
</reference>
<keyword evidence="1" id="KW-0812">Transmembrane</keyword>
<evidence type="ECO:0000313" key="3">
    <source>
        <dbReference type="Proteomes" id="UP000256514"/>
    </source>
</evidence>
<evidence type="ECO:0008006" key="4">
    <source>
        <dbReference type="Google" id="ProtNLM"/>
    </source>
</evidence>
<keyword evidence="1" id="KW-0472">Membrane</keyword>